<accession>H2XPG6</accession>
<dbReference type="Pfam" id="PF00632">
    <property type="entry name" value="HECT"/>
    <property type="match status" value="1"/>
</dbReference>
<dbReference type="HOGENOM" id="CLU_002173_5_3_1"/>
<gene>
    <name evidence="9" type="primary">LOC100175761</name>
</gene>
<keyword evidence="2" id="KW-0963">Cytoplasm</keyword>
<dbReference type="Pfam" id="PF25390">
    <property type="entry name" value="WD40_RLD"/>
    <property type="match status" value="1"/>
</dbReference>
<reference evidence="10" key="1">
    <citation type="journal article" date="2002" name="Science">
        <title>The draft genome of Ciona intestinalis: insights into chordate and vertebrate origins.</title>
        <authorList>
            <person name="Dehal P."/>
            <person name="Satou Y."/>
            <person name="Campbell R.K."/>
            <person name="Chapman J."/>
            <person name="Degnan B."/>
            <person name="De Tomaso A."/>
            <person name="Davidson B."/>
            <person name="Di Gregorio A."/>
            <person name="Gelpke M."/>
            <person name="Goodstein D.M."/>
            <person name="Harafuji N."/>
            <person name="Hastings K.E."/>
            <person name="Ho I."/>
            <person name="Hotta K."/>
            <person name="Huang W."/>
            <person name="Kawashima T."/>
            <person name="Lemaire P."/>
            <person name="Martinez D."/>
            <person name="Meinertzhagen I.A."/>
            <person name="Necula S."/>
            <person name="Nonaka M."/>
            <person name="Putnam N."/>
            <person name="Rash S."/>
            <person name="Saiga H."/>
            <person name="Satake M."/>
            <person name="Terry A."/>
            <person name="Yamada L."/>
            <person name="Wang H.G."/>
            <person name="Awazu S."/>
            <person name="Azumi K."/>
            <person name="Boore J."/>
            <person name="Branno M."/>
            <person name="Chin-Bow S."/>
            <person name="DeSantis R."/>
            <person name="Doyle S."/>
            <person name="Francino P."/>
            <person name="Keys D.N."/>
            <person name="Haga S."/>
            <person name="Hayashi H."/>
            <person name="Hino K."/>
            <person name="Imai K.S."/>
            <person name="Inaba K."/>
            <person name="Kano S."/>
            <person name="Kobayashi K."/>
            <person name="Kobayashi M."/>
            <person name="Lee B.I."/>
            <person name="Makabe K.W."/>
            <person name="Manohar C."/>
            <person name="Matassi G."/>
            <person name="Medina M."/>
            <person name="Mochizuki Y."/>
            <person name="Mount S."/>
            <person name="Morishita T."/>
            <person name="Miura S."/>
            <person name="Nakayama A."/>
            <person name="Nishizaka S."/>
            <person name="Nomoto H."/>
            <person name="Ohta F."/>
            <person name="Oishi K."/>
            <person name="Rigoutsos I."/>
            <person name="Sano M."/>
            <person name="Sasaki A."/>
            <person name="Sasakura Y."/>
            <person name="Shoguchi E."/>
            <person name="Shin-i T."/>
            <person name="Spagnuolo A."/>
            <person name="Stainier D."/>
            <person name="Suzuki M.M."/>
            <person name="Tassy O."/>
            <person name="Takatori N."/>
            <person name="Tokuoka M."/>
            <person name="Yagi K."/>
            <person name="Yoshizaki F."/>
            <person name="Wada S."/>
            <person name="Zhang C."/>
            <person name="Hyatt P.D."/>
            <person name="Larimer F."/>
            <person name="Detter C."/>
            <person name="Doggett N."/>
            <person name="Glavina T."/>
            <person name="Hawkins T."/>
            <person name="Richardson P."/>
            <person name="Lucas S."/>
            <person name="Kohara Y."/>
            <person name="Levine M."/>
            <person name="Satoh N."/>
            <person name="Rokhsar D.S."/>
        </authorList>
    </citation>
    <scope>NUCLEOTIDE SEQUENCE [LARGE SCALE GENOMIC DNA]</scope>
</reference>
<feature type="repeat" description="RCC1" evidence="7">
    <location>
        <begin position="96"/>
        <end position="146"/>
    </location>
</feature>
<evidence type="ECO:0000256" key="7">
    <source>
        <dbReference type="PROSITE-ProRule" id="PRU00235"/>
    </source>
</evidence>
<accession>A0A1W5BA97</accession>
<name>H2XPG6_CIOIN</name>
<dbReference type="SUPFAM" id="SSF56204">
    <property type="entry name" value="Hect, E3 ligase catalytic domain"/>
    <property type="match status" value="1"/>
</dbReference>
<organism evidence="9 10">
    <name type="scientific">Ciona intestinalis</name>
    <name type="common">Transparent sea squirt</name>
    <name type="synonym">Ascidia intestinalis</name>
    <dbReference type="NCBI Taxonomy" id="7719"/>
    <lineage>
        <taxon>Eukaryota</taxon>
        <taxon>Metazoa</taxon>
        <taxon>Chordata</taxon>
        <taxon>Tunicata</taxon>
        <taxon>Ascidiacea</taxon>
        <taxon>Phlebobranchia</taxon>
        <taxon>Cionidae</taxon>
        <taxon>Ciona</taxon>
    </lineage>
</organism>
<dbReference type="CDD" id="cd00078">
    <property type="entry name" value="HECTc"/>
    <property type="match status" value="1"/>
</dbReference>
<dbReference type="InterPro" id="IPR035983">
    <property type="entry name" value="Hect_E3_ubiquitin_ligase"/>
</dbReference>
<dbReference type="GO" id="GO:0006511">
    <property type="term" value="P:ubiquitin-dependent protein catabolic process"/>
    <property type="evidence" value="ECO:0000318"/>
    <property type="project" value="GO_Central"/>
</dbReference>
<dbReference type="KEGG" id="cin:100175761"/>
<dbReference type="InterPro" id="IPR058923">
    <property type="entry name" value="RCC1-like_dom"/>
</dbReference>
<dbReference type="PRINTS" id="PR00633">
    <property type="entry name" value="RCCNDNSATION"/>
</dbReference>
<feature type="repeat" description="RCC1" evidence="7">
    <location>
        <begin position="198"/>
        <end position="249"/>
    </location>
</feature>
<protein>
    <submittedName>
        <fullName evidence="9">Probable E3 ubiquitin-protein ligase HERC4</fullName>
    </submittedName>
</protein>
<feature type="repeat" description="RCC1" evidence="7">
    <location>
        <begin position="147"/>
        <end position="197"/>
    </location>
</feature>
<dbReference type="PANTHER" id="PTHR45622">
    <property type="entry name" value="UBIQUITIN-PROTEIN LIGASE E3A-RELATED"/>
    <property type="match status" value="1"/>
</dbReference>
<dbReference type="PANTHER" id="PTHR45622:SF76">
    <property type="entry name" value="HECT AND RLD DOMAIN CONTAINING E3 UBIQUITIN LIGASE 4, ISOFORM C"/>
    <property type="match status" value="1"/>
</dbReference>
<feature type="repeat" description="RCC1" evidence="7">
    <location>
        <begin position="307"/>
        <end position="374"/>
    </location>
</feature>
<dbReference type="AlphaFoldDB" id="H2XPG6"/>
<dbReference type="PROSITE" id="PS00626">
    <property type="entry name" value="RCC1_2"/>
    <property type="match status" value="2"/>
</dbReference>
<proteinExistence type="predicted"/>
<dbReference type="FunCoup" id="H2XPG6">
    <property type="interactions" value="158"/>
</dbReference>
<dbReference type="InterPro" id="IPR000408">
    <property type="entry name" value="Reg_chr_condens"/>
</dbReference>
<feature type="active site" description="Glycyl thioester intermediate" evidence="6">
    <location>
        <position position="997"/>
    </location>
</feature>
<dbReference type="Gene3D" id="3.30.2410.10">
    <property type="entry name" value="Hect, E3 ligase catalytic domain"/>
    <property type="match status" value="1"/>
</dbReference>
<dbReference type="Gene3D" id="3.90.1750.10">
    <property type="entry name" value="Hect, E3 ligase catalytic domains"/>
    <property type="match status" value="1"/>
</dbReference>
<feature type="domain" description="HECT" evidence="8">
    <location>
        <begin position="703"/>
        <end position="1029"/>
    </location>
</feature>
<dbReference type="Gene3D" id="2.130.10.30">
    <property type="entry name" value="Regulator of chromosome condensation 1/beta-lactamase-inhibitor protein II"/>
    <property type="match status" value="2"/>
</dbReference>
<dbReference type="GeneID" id="100175761"/>
<evidence type="ECO:0000313" key="10">
    <source>
        <dbReference type="Proteomes" id="UP000008144"/>
    </source>
</evidence>
<dbReference type="PROSITE" id="PS50012">
    <property type="entry name" value="RCC1_3"/>
    <property type="match status" value="5"/>
</dbReference>
<evidence type="ECO:0000259" key="8">
    <source>
        <dbReference type="PROSITE" id="PS50237"/>
    </source>
</evidence>
<dbReference type="SMART" id="SM00119">
    <property type="entry name" value="HECTc"/>
    <property type="match status" value="1"/>
</dbReference>
<reference evidence="9" key="4">
    <citation type="submission" date="2025-09" db="UniProtKB">
        <authorList>
            <consortium name="Ensembl"/>
        </authorList>
    </citation>
    <scope>IDENTIFICATION</scope>
</reference>
<dbReference type="OrthoDB" id="8068875at2759"/>
<evidence type="ECO:0000256" key="1">
    <source>
        <dbReference type="ARBA" id="ARBA00004496"/>
    </source>
</evidence>
<dbReference type="GO" id="GO:0061630">
    <property type="term" value="F:ubiquitin protein ligase activity"/>
    <property type="evidence" value="ECO:0000318"/>
    <property type="project" value="GO_Central"/>
</dbReference>
<dbReference type="OMA" id="FKSQACW"/>
<evidence type="ECO:0000256" key="4">
    <source>
        <dbReference type="ARBA" id="ARBA00022737"/>
    </source>
</evidence>
<evidence type="ECO:0000256" key="5">
    <source>
        <dbReference type="ARBA" id="ARBA00022786"/>
    </source>
</evidence>
<feature type="repeat" description="RCC1" evidence="7">
    <location>
        <begin position="250"/>
        <end position="305"/>
    </location>
</feature>
<evidence type="ECO:0000256" key="3">
    <source>
        <dbReference type="ARBA" id="ARBA00022679"/>
    </source>
</evidence>
<evidence type="ECO:0000256" key="2">
    <source>
        <dbReference type="ARBA" id="ARBA00022490"/>
    </source>
</evidence>
<dbReference type="FunFam" id="3.30.2160.10:FF:000004">
    <property type="entry name" value="probable E3 ubiquitin-protein ligase HERC4 isoform X1"/>
    <property type="match status" value="1"/>
</dbReference>
<dbReference type="InterPro" id="IPR051709">
    <property type="entry name" value="Ub-ligase/GTPase-reg"/>
</dbReference>
<dbReference type="InParanoid" id="H2XPG6"/>
<evidence type="ECO:0000313" key="9">
    <source>
        <dbReference type="Ensembl" id="ENSCINP00000031549.1"/>
    </source>
</evidence>
<dbReference type="SUPFAM" id="SSF50985">
    <property type="entry name" value="RCC1/BLIP-II"/>
    <property type="match status" value="1"/>
</dbReference>
<dbReference type="Proteomes" id="UP000008144">
    <property type="component" value="Chromosome 1"/>
</dbReference>
<dbReference type="GO" id="GO:0005737">
    <property type="term" value="C:cytoplasm"/>
    <property type="evidence" value="ECO:0000318"/>
    <property type="project" value="GO_Central"/>
</dbReference>
<reference evidence="9" key="3">
    <citation type="submission" date="2025-08" db="UniProtKB">
        <authorList>
            <consortium name="Ensembl"/>
        </authorList>
    </citation>
    <scope>IDENTIFICATION</scope>
</reference>
<dbReference type="Gene3D" id="3.30.2160.10">
    <property type="entry name" value="Hect, E3 ligase catalytic domain"/>
    <property type="match status" value="1"/>
</dbReference>
<dbReference type="EMBL" id="EAAA01000411">
    <property type="status" value="NOT_ANNOTATED_CDS"/>
    <property type="molecule type" value="Genomic_DNA"/>
</dbReference>
<dbReference type="STRING" id="7719.ENSCINP00000031549"/>
<dbReference type="RefSeq" id="XP_018666987.1">
    <property type="nucleotide sequence ID" value="XM_018811442.2"/>
</dbReference>
<reference evidence="9" key="2">
    <citation type="journal article" date="2008" name="Genome Biol.">
        <title>Improved genome assembly and evidence-based global gene model set for the chordate Ciona intestinalis: new insight into intron and operon populations.</title>
        <authorList>
            <person name="Satou Y."/>
            <person name="Mineta K."/>
            <person name="Ogasawara M."/>
            <person name="Sasakura Y."/>
            <person name="Shoguchi E."/>
            <person name="Ueno K."/>
            <person name="Yamada L."/>
            <person name="Matsumoto J."/>
            <person name="Wasserscheid J."/>
            <person name="Dewar K."/>
            <person name="Wiley G.B."/>
            <person name="Macmil S.L."/>
            <person name="Roe B.A."/>
            <person name="Zeller R.W."/>
            <person name="Hastings K.E."/>
            <person name="Lemaire P."/>
            <person name="Lindquist E."/>
            <person name="Endo T."/>
            <person name="Hotta K."/>
            <person name="Inaba K."/>
        </authorList>
    </citation>
    <scope>NUCLEOTIDE SEQUENCE [LARGE SCALE GENOMIC DNA]</scope>
    <source>
        <strain evidence="9">wild type</strain>
    </source>
</reference>
<dbReference type="GO" id="GO:0016567">
    <property type="term" value="P:protein ubiquitination"/>
    <property type="evidence" value="ECO:0000318"/>
    <property type="project" value="GO_Central"/>
</dbReference>
<sequence>MYAWGKSIIGKSFGNGANLQVPTEINCFGKTIIKSVRVSRTIAVFLLEDGTVHTFGAENDNIGHSAGSTKVSALETVHIVDIALGDSHILAIDDKGKVYGWGGNDKDQLGWTDGNCYPSPKKIKSLSNKIVQVACGHSHSLFLGSNGALWSAGSNNYGQLGFGDKSSTELRPLISLKGIPFSQISAGFWHSFCVTHSGAVFCWGRNDNGQLGLGDCVDRNVPVLLKALRSLSVKYICAGELHTAALTLDGGVFTFGSNQFGQLGHGSSGPEPLPVSTPRKIFELMGNEVTQIACGAQHTVCYVGKTGNVYTFGNNNHSQLGYIPKHPRSEFVPHPLSSDMWTSSASTSSYPKLNSVFVKEIGAGKTESFISVSTRPNSSDFRRIPTHQQIFTLSDEFISKLQSLENTKITPDVANYLETIMGSQSCINASFLASDHYKTSNSYHGISLMSVRLRFSKLCKCTCTDVQSIMVKSMQSSLLPSIARSQPDIETLRVFVLLPECDLFTNSENYGKITFPFANLVMSLDVAPSKILDRWYRAMEPLYFARPIDIYKQSIKNVLDRPHSVDARVAETGVRSALDFLGKLNTVNNTGEVPIVPYQRFYLPEITKLINLEDDYVRWLRGNSQVVIFCNYPFLLNSVAKSSLLHIDAVWQMRAAYSEAQDRNMASLFSFSTHAMLETPVLELEVRRSDLLQDALNRLAMVDVRSFKKPLMVKFDGEEGQDEGGVRKEFFMLILKEVLDPKYGMFRFYDESHLIWFSDWELESEMMYFLVGLICGLAIYNDTIIDICFPLVLYKKLLGEPPLFTDLAELDPTLSRSMNHLLEYQSDVHSIEDTFCLNFTVSRDNFGETTEVDLIAGGSNIPVTADNRKEYVQSYINHLFNTSVQRKFEAFNKGFHKVCGGKILQLFRATELMEMVVGNQNYNWEEFEKSADYKGEYYRQHPVIRIFWRVFHKFSLEEKKDFLLFLTGSNKIPITGVKIIIQPVKTSENHLPVAHTCFNLLDLPYYTTEHTMDMKLKQAMLNNQGFYLI</sequence>
<keyword evidence="3" id="KW-0808">Transferase</keyword>
<dbReference type="Ensembl" id="ENSCINT00000031441.1">
    <property type="protein sequence ID" value="ENSCINP00000031549.1"/>
    <property type="gene ID" value="ENSCING00000018771.1"/>
</dbReference>
<keyword evidence="5 6" id="KW-0833">Ubl conjugation pathway</keyword>
<dbReference type="InterPro" id="IPR009091">
    <property type="entry name" value="RCC1/BLIP-II"/>
</dbReference>
<comment type="subcellular location">
    <subcellularLocation>
        <location evidence="1">Cytoplasm</location>
    </subcellularLocation>
</comment>
<evidence type="ECO:0000256" key="6">
    <source>
        <dbReference type="PROSITE-ProRule" id="PRU00104"/>
    </source>
</evidence>
<dbReference type="FunFam" id="3.30.2410.10:FF:000003">
    <property type="entry name" value="probable E3 ubiquitin-protein ligase HERC4 isoform X1"/>
    <property type="match status" value="1"/>
</dbReference>
<dbReference type="PROSITE" id="PS50237">
    <property type="entry name" value="HECT"/>
    <property type="match status" value="1"/>
</dbReference>
<dbReference type="InterPro" id="IPR000569">
    <property type="entry name" value="HECT_dom"/>
</dbReference>
<keyword evidence="4" id="KW-0677">Repeat</keyword>
<dbReference type="GeneTree" id="ENSGT00940000163989"/>
<keyword evidence="10" id="KW-1185">Reference proteome</keyword>